<reference evidence="1 2" key="1">
    <citation type="submission" date="2011-04" db="EMBL/GenBank/DDBJ databases">
        <authorList>
            <person name="Muzny D."/>
            <person name="Qin X."/>
            <person name="Deng J."/>
            <person name="Jiang H."/>
            <person name="Liu Y."/>
            <person name="Qu J."/>
            <person name="Song X.-Z."/>
            <person name="Zhang L."/>
            <person name="Thornton R."/>
            <person name="Coyle M."/>
            <person name="Francisco L."/>
            <person name="Jackson L."/>
            <person name="Javaid M."/>
            <person name="Korchina V."/>
            <person name="Kovar C."/>
            <person name="Mata R."/>
            <person name="Mathew T."/>
            <person name="Ngo R."/>
            <person name="Nguyen L."/>
            <person name="Nguyen N."/>
            <person name="Okwuonu G."/>
            <person name="Ongeri F."/>
            <person name="Pham C."/>
            <person name="Simmons D."/>
            <person name="Wilczek-Boney K."/>
            <person name="Hale W."/>
            <person name="Jakkamsetti A."/>
            <person name="Pham P."/>
            <person name="Ruth R."/>
            <person name="San Lucas F."/>
            <person name="Warren J."/>
            <person name="Zhang J."/>
            <person name="Zhao Z."/>
            <person name="Zhou C."/>
            <person name="Zhu D."/>
            <person name="Lee S."/>
            <person name="Bess C."/>
            <person name="Blankenburg K."/>
            <person name="Forbes L."/>
            <person name="Fu Q."/>
            <person name="Gubbala S."/>
            <person name="Hirani K."/>
            <person name="Jayaseelan J.C."/>
            <person name="Lara F."/>
            <person name="Munidasa M."/>
            <person name="Palculict T."/>
            <person name="Patil S."/>
            <person name="Pu L.-L."/>
            <person name="Saada N."/>
            <person name="Tang L."/>
            <person name="Weissenberger G."/>
            <person name="Zhu Y."/>
            <person name="Hemphill L."/>
            <person name="Shang Y."/>
            <person name="Youmans B."/>
            <person name="Ayvaz T."/>
            <person name="Ross M."/>
            <person name="Santibanez J."/>
            <person name="Aqrawi P."/>
            <person name="Gross S."/>
            <person name="Joshi V."/>
            <person name="Fowler G."/>
            <person name="Nazareth L."/>
            <person name="Reid J."/>
            <person name="Worley K."/>
            <person name="Petrosino J."/>
            <person name="Highlander S."/>
            <person name="Gibbs R."/>
        </authorList>
    </citation>
    <scope>NUCLEOTIDE SEQUENCE [LARGE SCALE GENOMIC DNA]</scope>
    <source>
        <strain evidence="1 2">2681</strain>
    </source>
</reference>
<dbReference type="AlphaFoldDB" id="F9DYA2"/>
<proteinExistence type="predicted"/>
<protein>
    <submittedName>
        <fullName evidence="1">Uncharacterized protein</fullName>
    </submittedName>
</protein>
<organism evidence="1 2">
    <name type="scientific">Sporosarcina newyorkensis 2681</name>
    <dbReference type="NCBI Taxonomy" id="1027292"/>
    <lineage>
        <taxon>Bacteria</taxon>
        <taxon>Bacillati</taxon>
        <taxon>Bacillota</taxon>
        <taxon>Bacilli</taxon>
        <taxon>Bacillales</taxon>
        <taxon>Caryophanaceae</taxon>
        <taxon>Sporosarcina</taxon>
    </lineage>
</organism>
<evidence type="ECO:0000313" key="1">
    <source>
        <dbReference type="EMBL" id="EGQ18626.1"/>
    </source>
</evidence>
<dbReference type="EMBL" id="AFPZ01000135">
    <property type="protein sequence ID" value="EGQ18626.1"/>
    <property type="molecule type" value="Genomic_DNA"/>
</dbReference>
<evidence type="ECO:0000313" key="2">
    <source>
        <dbReference type="Proteomes" id="UP000005316"/>
    </source>
</evidence>
<name>F9DYA2_9BACL</name>
<accession>F9DYA2</accession>
<comment type="caution">
    <text evidence="1">The sequence shown here is derived from an EMBL/GenBank/DDBJ whole genome shotgun (WGS) entry which is preliminary data.</text>
</comment>
<gene>
    <name evidence="1" type="ORF">HMPREF9372_3783</name>
</gene>
<dbReference type="Proteomes" id="UP000005316">
    <property type="component" value="Unassembled WGS sequence"/>
</dbReference>
<dbReference type="HOGENOM" id="CLU_3222269_0_0_9"/>
<sequence length="44" mass="5360">MYPIVEELINLYSEQGKKREQFHKFVNRVGSEMSEWQYPDRISP</sequence>